<dbReference type="GO" id="GO:0071978">
    <property type="term" value="P:bacterial-type flagellum-dependent swarming motility"/>
    <property type="evidence" value="ECO:0007669"/>
    <property type="project" value="InterPro"/>
</dbReference>
<comment type="subcellular location">
    <subcellularLocation>
        <location evidence="1">Cell membrane</location>
        <topology evidence="1">Multi-pass membrane protein</topology>
    </subcellularLocation>
</comment>
<reference evidence="17" key="3">
    <citation type="submission" date="2016-11" db="EMBL/GenBank/DDBJ databases">
        <authorList>
            <person name="Jaros S."/>
            <person name="Januszkiewicz K."/>
            <person name="Wedrychowicz H."/>
        </authorList>
    </citation>
    <scope>NUCLEOTIDE SEQUENCE [LARGE SCALE GENOMIC DNA]</scope>
    <source>
        <strain evidence="17">ACA-DC 1533</strain>
    </source>
</reference>
<evidence type="ECO:0000313" key="18">
    <source>
        <dbReference type="Proteomes" id="UP000051491"/>
    </source>
</evidence>
<proteinExistence type="inferred from homology"/>
<keyword evidence="10" id="KW-0406">Ion transport</keyword>
<dbReference type="InterPro" id="IPR047055">
    <property type="entry name" value="MotA-like"/>
</dbReference>
<dbReference type="EMBL" id="JQBK01000137">
    <property type="protein sequence ID" value="KRN79539.1"/>
    <property type="molecule type" value="Genomic_DNA"/>
</dbReference>
<dbReference type="Pfam" id="PF20560">
    <property type="entry name" value="MotA_N"/>
    <property type="match status" value="1"/>
</dbReference>
<accession>A0A0A7REP0</accession>
<dbReference type="STRING" id="89059.LAC1533_1901"/>
<evidence type="ECO:0000259" key="13">
    <source>
        <dbReference type="Pfam" id="PF01618"/>
    </source>
</evidence>
<evidence type="ECO:0000313" key="15">
    <source>
        <dbReference type="EMBL" id="AJA33655.1"/>
    </source>
</evidence>
<reference evidence="16 18" key="2">
    <citation type="journal article" date="2015" name="Genome Announc.">
        <title>Expanding the biotechnology potential of lactobacilli through comparative genomics of 213 strains and associated genera.</title>
        <authorList>
            <person name="Sun Z."/>
            <person name="Harris H.M."/>
            <person name="McCann A."/>
            <person name="Guo C."/>
            <person name="Argimon S."/>
            <person name="Zhang W."/>
            <person name="Yang X."/>
            <person name="Jeffery I.B."/>
            <person name="Cooney J.C."/>
            <person name="Kagawa T.F."/>
            <person name="Liu W."/>
            <person name="Song Y."/>
            <person name="Salvetti E."/>
            <person name="Wrobel A."/>
            <person name="Rasinkangas P."/>
            <person name="Parkhill J."/>
            <person name="Rea M.C."/>
            <person name="O'Sullivan O."/>
            <person name="Ritari J."/>
            <person name="Douillard F.P."/>
            <person name="Paul Ross R."/>
            <person name="Yang R."/>
            <person name="Briner A.E."/>
            <person name="Felis G.E."/>
            <person name="de Vos W.M."/>
            <person name="Barrangou R."/>
            <person name="Klaenhammer T.R."/>
            <person name="Caufield P.W."/>
            <person name="Cui Y."/>
            <person name="Zhang H."/>
            <person name="O'Toole P.W."/>
        </authorList>
    </citation>
    <scope>NUCLEOTIDE SEQUENCE [LARGE SCALE GENOMIC DNA]</scope>
    <source>
        <strain evidence="16 18">DSM 15353</strain>
    </source>
</reference>
<feature type="transmembrane region" description="Helical" evidence="12">
    <location>
        <begin position="158"/>
        <end position="175"/>
    </location>
</feature>
<keyword evidence="5" id="KW-0145">Chemotaxis</keyword>
<organism evidence="15">
    <name type="scientific">Ligilactobacillus acidipiscis</name>
    <dbReference type="NCBI Taxonomy" id="89059"/>
    <lineage>
        <taxon>Bacteria</taxon>
        <taxon>Bacillati</taxon>
        <taxon>Bacillota</taxon>
        <taxon>Bacilli</taxon>
        <taxon>Lactobacillales</taxon>
        <taxon>Lactobacillaceae</taxon>
        <taxon>Ligilactobacillus</taxon>
    </lineage>
</organism>
<evidence type="ECO:0000256" key="2">
    <source>
        <dbReference type="ARBA" id="ARBA00008038"/>
    </source>
</evidence>
<dbReference type="AlphaFoldDB" id="A0A0A7REP0"/>
<evidence type="ECO:0000256" key="7">
    <source>
        <dbReference type="ARBA" id="ARBA00022779"/>
    </source>
</evidence>
<evidence type="ECO:0000313" key="17">
    <source>
        <dbReference type="EMBL" id="SFV41324.1"/>
    </source>
</evidence>
<evidence type="ECO:0000256" key="3">
    <source>
        <dbReference type="ARBA" id="ARBA00022448"/>
    </source>
</evidence>
<keyword evidence="11 12" id="KW-0472">Membrane</keyword>
<dbReference type="PANTHER" id="PTHR30433">
    <property type="entry name" value="CHEMOTAXIS PROTEIN MOTA"/>
    <property type="match status" value="1"/>
</dbReference>
<name>A0A0A7REP0_9LACO</name>
<evidence type="ECO:0000313" key="19">
    <source>
        <dbReference type="Proteomes" id="UP000190935"/>
    </source>
</evidence>
<dbReference type="PANTHER" id="PTHR30433:SF3">
    <property type="entry name" value="MOTILITY PROTEIN A"/>
    <property type="match status" value="1"/>
</dbReference>
<evidence type="ECO:0000256" key="5">
    <source>
        <dbReference type="ARBA" id="ARBA00022500"/>
    </source>
</evidence>
<evidence type="ECO:0000256" key="6">
    <source>
        <dbReference type="ARBA" id="ARBA00022692"/>
    </source>
</evidence>
<dbReference type="Proteomes" id="UP000190935">
    <property type="component" value="Chromosome I"/>
</dbReference>
<keyword evidence="16" id="KW-0969">Cilium</keyword>
<dbReference type="KEGG" id="laca:LAC1533_1901"/>
<dbReference type="Pfam" id="PF01618">
    <property type="entry name" value="MotA_ExbB"/>
    <property type="match status" value="1"/>
</dbReference>
<evidence type="ECO:0000256" key="8">
    <source>
        <dbReference type="ARBA" id="ARBA00022781"/>
    </source>
</evidence>
<keyword evidence="16" id="KW-0966">Cell projection</keyword>
<gene>
    <name evidence="15" type="primary">motA</name>
    <name evidence="16" type="ORF">IV43_GL000448</name>
    <name evidence="17" type="ORF">LAC1533_1901</name>
</gene>
<keyword evidence="4" id="KW-1003">Cell membrane</keyword>
<reference evidence="19" key="4">
    <citation type="submission" date="2016-11" db="EMBL/GenBank/DDBJ databases">
        <authorList>
            <person name="Papadimitriou K."/>
        </authorList>
    </citation>
    <scope>NUCLEOTIDE SEQUENCE [LARGE SCALE GENOMIC DNA]</scope>
    <source>
        <strain evidence="19">ACA-DC 1533</strain>
    </source>
</reference>
<evidence type="ECO:0000256" key="12">
    <source>
        <dbReference type="SAM" id="Phobius"/>
    </source>
</evidence>
<evidence type="ECO:0000256" key="4">
    <source>
        <dbReference type="ARBA" id="ARBA00022475"/>
    </source>
</evidence>
<dbReference type="GeneID" id="95350011"/>
<dbReference type="GO" id="GO:0006935">
    <property type="term" value="P:chemotaxis"/>
    <property type="evidence" value="ECO:0007669"/>
    <property type="project" value="UniProtKB-KW"/>
</dbReference>
<evidence type="ECO:0000259" key="14">
    <source>
        <dbReference type="Pfam" id="PF20560"/>
    </source>
</evidence>
<dbReference type="InterPro" id="IPR046786">
    <property type="entry name" value="MotA_N"/>
</dbReference>
<sequence length="260" mass="28378">MDLFLLIGICAALVIVVAAMILKGASLAMLFSPEAMMIIFGGIIVALINTYPLADIKRLPGIFKVLFQSKKYDYRATIDKLVELSNVARREGLLALETPVNNLDPEKDAFLKRGMEMVVDGIDKEEIQEIMENEISSIEERHAKGTAMMQTAGSTSPTLGVMGAVIGLIGALGHLDNVSVLGESISSAFVATLFGIFMGYLVFMPFAKRLQRKSEQEIQNLELIMAGTLAIEEGVSAKTMEKNLESMISETNRADIEKNK</sequence>
<dbReference type="Proteomes" id="UP000051491">
    <property type="component" value="Unassembled WGS sequence"/>
</dbReference>
<feature type="domain" description="Motility protein A N-terminal" evidence="14">
    <location>
        <begin position="6"/>
        <end position="92"/>
    </location>
</feature>
<feature type="transmembrane region" description="Helical" evidence="12">
    <location>
        <begin position="35"/>
        <end position="54"/>
    </location>
</feature>
<evidence type="ECO:0000256" key="9">
    <source>
        <dbReference type="ARBA" id="ARBA00022989"/>
    </source>
</evidence>
<evidence type="ECO:0000256" key="11">
    <source>
        <dbReference type="ARBA" id="ARBA00023136"/>
    </source>
</evidence>
<reference evidence="15" key="1">
    <citation type="journal article" date="2014" name="Appl. Environ. Microbiol.">
        <title>Detection and genomic characterization of motility in Lactobacillus curvatus: confirmation of motility in a species outside the Lactobacillus salivarius clade.</title>
        <authorList>
            <person name="Cousin F.J."/>
            <person name="Lynch S.M."/>
            <person name="Harris H.M."/>
            <person name="McCann A."/>
            <person name="Lynch D.B."/>
            <person name="Neville B.A."/>
            <person name="Irisawa T."/>
            <person name="Okada S."/>
            <person name="Endo A."/>
            <person name="O'Toole P.W."/>
        </authorList>
    </citation>
    <scope>NUCLEOTIDE SEQUENCE</scope>
    <source>
        <strain evidence="15">KCTC 13900</strain>
    </source>
</reference>
<dbReference type="GO" id="GO:0005886">
    <property type="term" value="C:plasma membrane"/>
    <property type="evidence" value="ECO:0007669"/>
    <property type="project" value="UniProtKB-SubCell"/>
</dbReference>
<keyword evidence="16" id="KW-0282">Flagellum</keyword>
<feature type="domain" description="MotA/TolQ/ExbB proton channel" evidence="13">
    <location>
        <begin position="106"/>
        <end position="222"/>
    </location>
</feature>
<keyword evidence="6 12" id="KW-0812">Transmembrane</keyword>
<dbReference type="GO" id="GO:1902600">
    <property type="term" value="P:proton transmembrane transport"/>
    <property type="evidence" value="ECO:0007669"/>
    <property type="project" value="UniProtKB-KW"/>
</dbReference>
<keyword evidence="3" id="KW-0813">Transport</keyword>
<keyword evidence="9 12" id="KW-1133">Transmembrane helix</keyword>
<dbReference type="EMBL" id="LT630287">
    <property type="protein sequence ID" value="SFV41324.1"/>
    <property type="molecule type" value="Genomic_DNA"/>
</dbReference>
<dbReference type="RefSeq" id="WP_010498457.1">
    <property type="nucleotide sequence ID" value="NZ_DAIMTB010000033.1"/>
</dbReference>
<comment type="similarity">
    <text evidence="2">Belongs to the MotA family.</text>
</comment>
<dbReference type="InterPro" id="IPR002898">
    <property type="entry name" value="MotA_ExbB_proton_chnl"/>
</dbReference>
<dbReference type="OrthoDB" id="9806929at2"/>
<evidence type="ECO:0000256" key="10">
    <source>
        <dbReference type="ARBA" id="ARBA00023065"/>
    </source>
</evidence>
<evidence type="ECO:0000313" key="16">
    <source>
        <dbReference type="EMBL" id="KRN79539.1"/>
    </source>
</evidence>
<dbReference type="PATRIC" id="fig|89059.3.peg.456"/>
<keyword evidence="8" id="KW-0375">Hydrogen ion transport</keyword>
<dbReference type="PROSITE" id="PS01307">
    <property type="entry name" value="MOTA"/>
    <property type="match status" value="1"/>
</dbReference>
<evidence type="ECO:0000256" key="1">
    <source>
        <dbReference type="ARBA" id="ARBA00004651"/>
    </source>
</evidence>
<keyword evidence="7" id="KW-0283">Flagellar rotation</keyword>
<feature type="transmembrane region" description="Helical" evidence="12">
    <location>
        <begin position="187"/>
        <end position="207"/>
    </location>
</feature>
<dbReference type="InterPro" id="IPR000540">
    <property type="entry name" value="Flag_MotA_CS"/>
</dbReference>
<protein>
    <submittedName>
        <fullName evidence="15">Chemotaxis protein MotA</fullName>
    </submittedName>
    <submittedName>
        <fullName evidence="16">Flagellar motor protein MotA</fullName>
    </submittedName>
    <submittedName>
        <fullName evidence="17">Flagellar motor rotation protein MotA</fullName>
    </submittedName>
</protein>
<dbReference type="EMBL" id="KM886858">
    <property type="protein sequence ID" value="AJA33655.1"/>
    <property type="molecule type" value="Genomic_DNA"/>
</dbReference>